<dbReference type="Proteomes" id="UP000180246">
    <property type="component" value="Unassembled WGS sequence"/>
</dbReference>
<organism evidence="2 3">
    <name type="scientific">Massilia timonae</name>
    <dbReference type="NCBI Taxonomy" id="47229"/>
    <lineage>
        <taxon>Bacteria</taxon>
        <taxon>Pseudomonadati</taxon>
        <taxon>Pseudomonadota</taxon>
        <taxon>Betaproteobacteria</taxon>
        <taxon>Burkholderiales</taxon>
        <taxon>Oxalobacteraceae</taxon>
        <taxon>Telluria group</taxon>
        <taxon>Massilia</taxon>
    </lineage>
</organism>
<dbReference type="Pfam" id="PF13673">
    <property type="entry name" value="Acetyltransf_10"/>
    <property type="match status" value="1"/>
</dbReference>
<evidence type="ECO:0000313" key="2">
    <source>
        <dbReference type="EMBL" id="OIJ43629.1"/>
    </source>
</evidence>
<proteinExistence type="predicted"/>
<comment type="caution">
    <text evidence="2">The sequence shown here is derived from an EMBL/GenBank/DDBJ whole genome shotgun (WGS) entry which is preliminary data.</text>
</comment>
<dbReference type="AlphaFoldDB" id="A0A1S2NFA0"/>
<dbReference type="Gene3D" id="3.40.630.30">
    <property type="match status" value="1"/>
</dbReference>
<reference evidence="2 3" key="1">
    <citation type="submission" date="2014-10" db="EMBL/GenBank/DDBJ databases">
        <authorList>
            <person name="Seo M.-J."/>
            <person name="Seok Y.J."/>
            <person name="Cha I.-T."/>
        </authorList>
    </citation>
    <scope>NUCLEOTIDE SEQUENCE [LARGE SCALE GENOMIC DNA]</scope>
    <source>
        <strain evidence="2 3">NEU</strain>
    </source>
</reference>
<dbReference type="CDD" id="cd04301">
    <property type="entry name" value="NAT_SF"/>
    <property type="match status" value="1"/>
</dbReference>
<dbReference type="PROSITE" id="PS51186">
    <property type="entry name" value="GNAT"/>
    <property type="match status" value="1"/>
</dbReference>
<gene>
    <name evidence="2" type="ORF">LO55_1379</name>
</gene>
<dbReference type="GO" id="GO:0016747">
    <property type="term" value="F:acyltransferase activity, transferring groups other than amino-acyl groups"/>
    <property type="evidence" value="ECO:0007669"/>
    <property type="project" value="InterPro"/>
</dbReference>
<dbReference type="SUPFAM" id="SSF55729">
    <property type="entry name" value="Acyl-CoA N-acyltransferases (Nat)"/>
    <property type="match status" value="1"/>
</dbReference>
<keyword evidence="2" id="KW-0808">Transferase</keyword>
<feature type="domain" description="N-acetyltransferase" evidence="1">
    <location>
        <begin position="26"/>
        <end position="169"/>
    </location>
</feature>
<evidence type="ECO:0000259" key="1">
    <source>
        <dbReference type="PROSITE" id="PS51186"/>
    </source>
</evidence>
<dbReference type="InterPro" id="IPR000182">
    <property type="entry name" value="GNAT_dom"/>
</dbReference>
<accession>A0A1S2NFA0</accession>
<name>A0A1S2NFA0_9BURK</name>
<dbReference type="InterPro" id="IPR016181">
    <property type="entry name" value="Acyl_CoA_acyltransferase"/>
</dbReference>
<dbReference type="EMBL" id="JRYB01000001">
    <property type="protein sequence ID" value="OIJ43629.1"/>
    <property type="molecule type" value="Genomic_DNA"/>
</dbReference>
<protein>
    <submittedName>
        <fullName evidence="2">Acetyltransferase family protein</fullName>
    </submittedName>
</protein>
<sequence>MTAVPHSTTIASHFMTTSSLIDWQFSRFADLSPFDLYEVLAQRQNVFILEQTCLYPDIDGHDPEAHHLLGWRSVDGKRSLAAYLRVLAPGAKYDEMSIGRVITTPAARGTGAGRALLDEGIRQAEALYPGHRIRIGAQQYLERFYGSFGFQTVSEPYDEDGIMHIDMLR</sequence>
<evidence type="ECO:0000313" key="3">
    <source>
        <dbReference type="Proteomes" id="UP000180246"/>
    </source>
</evidence>